<dbReference type="Gene3D" id="3.40.50.150">
    <property type="entry name" value="Vaccinia Virus protein VP39"/>
    <property type="match status" value="1"/>
</dbReference>
<evidence type="ECO:0000259" key="4">
    <source>
        <dbReference type="Pfam" id="PF00891"/>
    </source>
</evidence>
<organism evidence="6 7">
    <name type="scientific">Chrysochromulina tobinii</name>
    <dbReference type="NCBI Taxonomy" id="1460289"/>
    <lineage>
        <taxon>Eukaryota</taxon>
        <taxon>Haptista</taxon>
        <taxon>Haptophyta</taxon>
        <taxon>Prymnesiophyceae</taxon>
        <taxon>Prymnesiales</taxon>
        <taxon>Chrysochromulinaceae</taxon>
        <taxon>Chrysochromulina</taxon>
    </lineage>
</organism>
<dbReference type="PANTHER" id="PTHR43712">
    <property type="entry name" value="PUTATIVE (AFU_ORTHOLOGUE AFUA_4G14580)-RELATED"/>
    <property type="match status" value="1"/>
</dbReference>
<gene>
    <name evidence="6" type="ORF">Ctob_010429</name>
</gene>
<evidence type="ECO:0000256" key="1">
    <source>
        <dbReference type="ARBA" id="ARBA00022603"/>
    </source>
</evidence>
<keyword evidence="1" id="KW-0489">Methyltransferase</keyword>
<dbReference type="Pfam" id="PF08100">
    <property type="entry name" value="Dimerisation"/>
    <property type="match status" value="1"/>
</dbReference>
<dbReference type="Gene3D" id="1.10.10.10">
    <property type="entry name" value="Winged helix-like DNA-binding domain superfamily/Winged helix DNA-binding domain"/>
    <property type="match status" value="1"/>
</dbReference>
<dbReference type="PANTHER" id="PTHR43712:SF2">
    <property type="entry name" value="O-METHYLTRANSFERASE CICE"/>
    <property type="match status" value="1"/>
</dbReference>
<dbReference type="GO" id="GO:0046983">
    <property type="term" value="F:protein dimerization activity"/>
    <property type="evidence" value="ECO:0007669"/>
    <property type="project" value="InterPro"/>
</dbReference>
<dbReference type="GO" id="GO:0032259">
    <property type="term" value="P:methylation"/>
    <property type="evidence" value="ECO:0007669"/>
    <property type="project" value="UniProtKB-KW"/>
</dbReference>
<dbReference type="InterPro" id="IPR036390">
    <property type="entry name" value="WH_DNA-bd_sf"/>
</dbReference>
<dbReference type="PIRSF" id="PIRSF005739">
    <property type="entry name" value="O-mtase"/>
    <property type="match status" value="1"/>
</dbReference>
<reference evidence="7" key="1">
    <citation type="journal article" date="2015" name="PLoS Genet.">
        <title>Genome Sequence and Transcriptome Analyses of Chrysochromulina tobin: Metabolic Tools for Enhanced Algal Fitness in the Prominent Order Prymnesiales (Haptophyceae).</title>
        <authorList>
            <person name="Hovde B.T."/>
            <person name="Deodato C.R."/>
            <person name="Hunsperger H.M."/>
            <person name="Ryken S.A."/>
            <person name="Yost W."/>
            <person name="Jha R.K."/>
            <person name="Patterson J."/>
            <person name="Monnat R.J. Jr."/>
            <person name="Barlow S.B."/>
            <person name="Starkenburg S.R."/>
            <person name="Cattolico R.A."/>
        </authorList>
    </citation>
    <scope>NUCLEOTIDE SEQUENCE</scope>
    <source>
        <strain evidence="7">CCMP291</strain>
    </source>
</reference>
<dbReference type="CDD" id="cd02440">
    <property type="entry name" value="AdoMet_MTases"/>
    <property type="match status" value="1"/>
</dbReference>
<protein>
    <submittedName>
        <fullName evidence="6">O-family 2</fullName>
    </submittedName>
</protein>
<accession>A0A0M0K1M5</accession>
<dbReference type="GO" id="GO:0008171">
    <property type="term" value="F:O-methyltransferase activity"/>
    <property type="evidence" value="ECO:0007669"/>
    <property type="project" value="InterPro"/>
</dbReference>
<evidence type="ECO:0000256" key="2">
    <source>
        <dbReference type="ARBA" id="ARBA00022679"/>
    </source>
</evidence>
<proteinExistence type="predicted"/>
<dbReference type="InterPro" id="IPR016461">
    <property type="entry name" value="COMT-like"/>
</dbReference>
<feature type="domain" description="O-methyltransferase dimerisation" evidence="5">
    <location>
        <begin position="54"/>
        <end position="132"/>
    </location>
</feature>
<keyword evidence="3" id="KW-0949">S-adenosyl-L-methionine</keyword>
<dbReference type="InterPro" id="IPR001077">
    <property type="entry name" value="COMT_C"/>
</dbReference>
<feature type="domain" description="O-methyltransferase C-terminal" evidence="4">
    <location>
        <begin position="169"/>
        <end position="362"/>
    </location>
</feature>
<sequence>MLLVTARRGLFQSRAVLRATPALATAAPALIGARRTLCNSLFELSDDIDVDSVSYGFMASQAIFCALEVGVYEAVAGAGEGGLTADALKTACSINAPRLQTLLTSLTAIKSLKRNAATGAYTLSPNSARYLVQSSRQYYGDYLRYQMGRQFYHRMGALPDVMTTGEAPSYASWFSDPATAAMYTQAQHNGSVATAKYLVKKKLQLGSVTSMLDVGGGSGAFSYVFVESTPGLKSTVLELPEVCKTGNGIKAKQSPDVQARVAFIELDATKPDWPVKEADYELVLMSYISGSVPEAIIGKLYENAFKALKPGGRLLVHDFMVNDSLDGPALGSLWALQHVTVNAGGLGLTPAEVISRMTAAGFAKCETMEVINGLTKLIVACKE</sequence>
<dbReference type="InterPro" id="IPR012967">
    <property type="entry name" value="COMT_dimerisation"/>
</dbReference>
<evidence type="ECO:0000256" key="3">
    <source>
        <dbReference type="ARBA" id="ARBA00022691"/>
    </source>
</evidence>
<dbReference type="OrthoDB" id="409567at2759"/>
<dbReference type="AlphaFoldDB" id="A0A0M0K1M5"/>
<dbReference type="Pfam" id="PF00891">
    <property type="entry name" value="Methyltransf_2"/>
    <property type="match status" value="1"/>
</dbReference>
<evidence type="ECO:0000259" key="5">
    <source>
        <dbReference type="Pfam" id="PF08100"/>
    </source>
</evidence>
<dbReference type="InterPro" id="IPR036388">
    <property type="entry name" value="WH-like_DNA-bd_sf"/>
</dbReference>
<name>A0A0M0K1M5_9EUKA</name>
<dbReference type="SUPFAM" id="SSF53335">
    <property type="entry name" value="S-adenosyl-L-methionine-dependent methyltransferases"/>
    <property type="match status" value="1"/>
</dbReference>
<evidence type="ECO:0000313" key="6">
    <source>
        <dbReference type="EMBL" id="KOO32714.1"/>
    </source>
</evidence>
<keyword evidence="7" id="KW-1185">Reference proteome</keyword>
<evidence type="ECO:0000313" key="7">
    <source>
        <dbReference type="Proteomes" id="UP000037460"/>
    </source>
</evidence>
<dbReference type="PROSITE" id="PS51683">
    <property type="entry name" value="SAM_OMT_II"/>
    <property type="match status" value="1"/>
</dbReference>
<dbReference type="EMBL" id="JWZX01001700">
    <property type="protein sequence ID" value="KOO32714.1"/>
    <property type="molecule type" value="Genomic_DNA"/>
</dbReference>
<dbReference type="InterPro" id="IPR029063">
    <property type="entry name" value="SAM-dependent_MTases_sf"/>
</dbReference>
<dbReference type="SUPFAM" id="SSF46785">
    <property type="entry name" value="Winged helix' DNA-binding domain"/>
    <property type="match status" value="1"/>
</dbReference>
<comment type="caution">
    <text evidence="6">The sequence shown here is derived from an EMBL/GenBank/DDBJ whole genome shotgun (WGS) entry which is preliminary data.</text>
</comment>
<dbReference type="Proteomes" id="UP000037460">
    <property type="component" value="Unassembled WGS sequence"/>
</dbReference>
<keyword evidence="2" id="KW-0808">Transferase</keyword>